<evidence type="ECO:0000313" key="2">
    <source>
        <dbReference type="Proteomes" id="UP001064048"/>
    </source>
</evidence>
<accession>A0ACC0KC16</accession>
<gene>
    <name evidence="1" type="ORF">MSG28_015807</name>
</gene>
<name>A0ACC0KC16_CHOFU</name>
<protein>
    <submittedName>
        <fullName evidence="1">Uncharacterized protein</fullName>
    </submittedName>
</protein>
<organism evidence="1 2">
    <name type="scientific">Choristoneura fumiferana</name>
    <name type="common">Spruce budworm moth</name>
    <name type="synonym">Archips fumiferana</name>
    <dbReference type="NCBI Taxonomy" id="7141"/>
    <lineage>
        <taxon>Eukaryota</taxon>
        <taxon>Metazoa</taxon>
        <taxon>Ecdysozoa</taxon>
        <taxon>Arthropoda</taxon>
        <taxon>Hexapoda</taxon>
        <taxon>Insecta</taxon>
        <taxon>Pterygota</taxon>
        <taxon>Neoptera</taxon>
        <taxon>Endopterygota</taxon>
        <taxon>Lepidoptera</taxon>
        <taxon>Glossata</taxon>
        <taxon>Ditrysia</taxon>
        <taxon>Tortricoidea</taxon>
        <taxon>Tortricidae</taxon>
        <taxon>Tortricinae</taxon>
        <taxon>Choristoneura</taxon>
    </lineage>
</organism>
<evidence type="ECO:0000313" key="1">
    <source>
        <dbReference type="EMBL" id="KAI8433855.1"/>
    </source>
</evidence>
<reference evidence="1 2" key="1">
    <citation type="journal article" date="2022" name="Genome Biol. Evol.">
        <title>The Spruce Budworm Genome: Reconstructing the Evolutionary History of Antifreeze Proteins.</title>
        <authorList>
            <person name="Beliveau C."/>
            <person name="Gagne P."/>
            <person name="Picq S."/>
            <person name="Vernygora O."/>
            <person name="Keeling C.I."/>
            <person name="Pinkney K."/>
            <person name="Doucet D."/>
            <person name="Wen F."/>
            <person name="Johnston J.S."/>
            <person name="Maaroufi H."/>
            <person name="Boyle B."/>
            <person name="Laroche J."/>
            <person name="Dewar K."/>
            <person name="Juretic N."/>
            <person name="Blackburn G."/>
            <person name="Nisole A."/>
            <person name="Brunet B."/>
            <person name="Brandao M."/>
            <person name="Lumley L."/>
            <person name="Duan J."/>
            <person name="Quan G."/>
            <person name="Lucarotti C.J."/>
            <person name="Roe A.D."/>
            <person name="Sperling F.A.H."/>
            <person name="Levesque R.C."/>
            <person name="Cusson M."/>
        </authorList>
    </citation>
    <scope>NUCLEOTIDE SEQUENCE [LARGE SCALE GENOMIC DNA]</scope>
    <source>
        <strain evidence="1">Glfc:IPQL:Cfum</strain>
    </source>
</reference>
<dbReference type="EMBL" id="CM046129">
    <property type="protein sequence ID" value="KAI8433855.1"/>
    <property type="molecule type" value="Genomic_DNA"/>
</dbReference>
<dbReference type="Proteomes" id="UP001064048">
    <property type="component" value="Chromosome 29"/>
</dbReference>
<keyword evidence="2" id="KW-1185">Reference proteome</keyword>
<proteinExistence type="predicted"/>
<sequence>MYKVVVFAILLTGCRSANVNKHMKMLTELEDTVEPKAFPPRVPRPFLELARAPAPLTAHPQGTTVTLTCEAFAAPAPSIRWFKNNQPVYEYTQESNDIFDVSPTSLARVESTLLVSRTLGQDEYTCVATAGAKTARGAPSSTAQVKSSTSLIDRVRLVPLAPQILVTYKVYMDIIGSNVVLPCHVKGHPRPQVTWKNSRRLTVKKDPRMKVLRSGELVISPLLWTDMGEFSCHATNSYGSQSTSTFVYPTNVKRINKARQNTEKTGESRAKLKFRLYSQHQTYVIGETKASRLLWLGHVEGWKRIEPNTEKTGESRAKLKFRLYSQHQTYVIGETKASRLLWLGHVEGWKRIEPHLSLFEEERKKENKYIFSKISVKVDIILYISEGEYIAACLMLVATTLAEPPVDNRYLPPQQDFSETVHLQPMELRVQVPVAPPTNTYLPNNLQTSTDPPNLEPSNLPTSMDHLHPELSNLPTNMDPLRLDLNNFPTNMDHLRPEPNNLLTNTDLLYPNPELNNHLINTEPHPNSETNSQPINTYHPSQETNNLLINMDPLNLLTSMDPRNPLLSMEHRPNSEANPLANTVLLPRKGRHQISTEPRGKEVPLLRNMEPLGSGPRHKSMEHLVSELKQNTSLIGQQYSGDFGAGQSRQYLPPGAGRGYNGDEDGNGEPANYSFEYMVKDDASGNDFGHRESRMGDRAEGLYYVVLPDGRKQTVEYEADQDGYKPRISYEDTGAGAGYDQNSQNGGYNQNGRNNQNGGY</sequence>
<comment type="caution">
    <text evidence="1">The sequence shown here is derived from an EMBL/GenBank/DDBJ whole genome shotgun (WGS) entry which is preliminary data.</text>
</comment>